<dbReference type="Pfam" id="PF08240">
    <property type="entry name" value="ADH_N"/>
    <property type="match status" value="1"/>
</dbReference>
<keyword evidence="2" id="KW-0597">Phosphoprotein</keyword>
<evidence type="ECO:0000313" key="7">
    <source>
        <dbReference type="Proteomes" id="UP000800035"/>
    </source>
</evidence>
<name>A0A6A5U9Z1_9PLEO</name>
<accession>A0A6A5U9Z1</accession>
<dbReference type="SMART" id="SM00829">
    <property type="entry name" value="PKS_ER"/>
    <property type="match status" value="1"/>
</dbReference>
<keyword evidence="1" id="KW-0596">Phosphopantetheine</keyword>
<dbReference type="GO" id="GO:1901336">
    <property type="term" value="P:lactone biosynthetic process"/>
    <property type="evidence" value="ECO:0007669"/>
    <property type="project" value="UniProtKB-ARBA"/>
</dbReference>
<dbReference type="PANTHER" id="PTHR45681">
    <property type="entry name" value="POLYKETIDE SYNTHASE 44-RELATED"/>
    <property type="match status" value="1"/>
</dbReference>
<evidence type="ECO:0000256" key="1">
    <source>
        <dbReference type="ARBA" id="ARBA00022450"/>
    </source>
</evidence>
<reference evidence="6" key="1">
    <citation type="journal article" date="2020" name="Stud. Mycol.">
        <title>101 Dothideomycetes genomes: a test case for predicting lifestyles and emergence of pathogens.</title>
        <authorList>
            <person name="Haridas S."/>
            <person name="Albert R."/>
            <person name="Binder M."/>
            <person name="Bloem J."/>
            <person name="Labutti K."/>
            <person name="Salamov A."/>
            <person name="Andreopoulos B."/>
            <person name="Baker S."/>
            <person name="Barry K."/>
            <person name="Bills G."/>
            <person name="Bluhm B."/>
            <person name="Cannon C."/>
            <person name="Castanera R."/>
            <person name="Culley D."/>
            <person name="Daum C."/>
            <person name="Ezra D."/>
            <person name="Gonzalez J."/>
            <person name="Henrissat B."/>
            <person name="Kuo A."/>
            <person name="Liang C."/>
            <person name="Lipzen A."/>
            <person name="Lutzoni F."/>
            <person name="Magnuson J."/>
            <person name="Mondo S."/>
            <person name="Nolan M."/>
            <person name="Ohm R."/>
            <person name="Pangilinan J."/>
            <person name="Park H.-J."/>
            <person name="Ramirez L."/>
            <person name="Alfaro M."/>
            <person name="Sun H."/>
            <person name="Tritt A."/>
            <person name="Yoshinaga Y."/>
            <person name="Zwiers L.-H."/>
            <person name="Turgeon B."/>
            <person name="Goodwin S."/>
            <person name="Spatafora J."/>
            <person name="Crous P."/>
            <person name="Grigoriev I."/>
        </authorList>
    </citation>
    <scope>NUCLEOTIDE SEQUENCE</scope>
    <source>
        <strain evidence="6">CBS 675.92</strain>
    </source>
</reference>
<organism evidence="6 7">
    <name type="scientific">Byssothecium circinans</name>
    <dbReference type="NCBI Taxonomy" id="147558"/>
    <lineage>
        <taxon>Eukaryota</taxon>
        <taxon>Fungi</taxon>
        <taxon>Dikarya</taxon>
        <taxon>Ascomycota</taxon>
        <taxon>Pezizomycotina</taxon>
        <taxon>Dothideomycetes</taxon>
        <taxon>Pleosporomycetidae</taxon>
        <taxon>Pleosporales</taxon>
        <taxon>Massarineae</taxon>
        <taxon>Massarinaceae</taxon>
        <taxon>Byssothecium</taxon>
    </lineage>
</organism>
<dbReference type="Pfam" id="PF08242">
    <property type="entry name" value="Methyltransf_12"/>
    <property type="match status" value="1"/>
</dbReference>
<dbReference type="InterPro" id="IPR011032">
    <property type="entry name" value="GroES-like_sf"/>
</dbReference>
<dbReference type="CDD" id="cd05195">
    <property type="entry name" value="enoyl_red"/>
    <property type="match status" value="1"/>
</dbReference>
<dbReference type="Gene3D" id="3.90.180.10">
    <property type="entry name" value="Medium-chain alcohol dehydrogenases, catalytic domain"/>
    <property type="match status" value="1"/>
</dbReference>
<dbReference type="InterPro" id="IPR020843">
    <property type="entry name" value="ER"/>
</dbReference>
<dbReference type="InterPro" id="IPR050444">
    <property type="entry name" value="Polyketide_Synthase"/>
</dbReference>
<evidence type="ECO:0000256" key="3">
    <source>
        <dbReference type="ARBA" id="ARBA00022679"/>
    </source>
</evidence>
<dbReference type="InterPro" id="IPR013149">
    <property type="entry name" value="ADH-like_C"/>
</dbReference>
<evidence type="ECO:0000256" key="2">
    <source>
        <dbReference type="ARBA" id="ARBA00022553"/>
    </source>
</evidence>
<keyword evidence="4" id="KW-0511">Multifunctional enzyme</keyword>
<dbReference type="FunFam" id="3.40.50.720:FF:000209">
    <property type="entry name" value="Polyketide synthase Pks12"/>
    <property type="match status" value="1"/>
</dbReference>
<proteinExistence type="predicted"/>
<gene>
    <name evidence="6" type="ORF">CC80DRAFT_543094</name>
</gene>
<dbReference type="GO" id="GO:0044550">
    <property type="term" value="P:secondary metabolite biosynthetic process"/>
    <property type="evidence" value="ECO:0007669"/>
    <property type="project" value="UniProtKB-ARBA"/>
</dbReference>
<dbReference type="GO" id="GO:0016491">
    <property type="term" value="F:oxidoreductase activity"/>
    <property type="evidence" value="ECO:0007669"/>
    <property type="project" value="InterPro"/>
</dbReference>
<feature type="domain" description="Enoyl reductase (ER)" evidence="5">
    <location>
        <begin position="456"/>
        <end position="740"/>
    </location>
</feature>
<sequence>MANDEAYIAESAEGRLALRFGPNLSAILRGDADPLELLFTDDLLPNLYRFGMGADIGYEKIQRDVDGMGHKNPNLKILEIGAGTGATTIPILETLSYHGEQEAGASRFSQYMYTDISPSFFEKAQDTFKDHFDRMVFKVLDVESEPADQGFEAGSYDLVIASNVIHATKDLNVTLMNTRKLLKPGGKLLLFEICNPDILRGGFAFGLLPGWWLSSEPHRKWSPLMYEHHWNDVLSRTGFTGNDVALRDWPDELNHMTSVLVSTAAGLEVGTKLVGNTLLVAEHNSALQQGVANGLRAALLDSAGGDTPSGLVTIVTPDEVIDLSTQESLCIFLPELDHPFLSNIDSTAFELVVGFARSIRSENGSFRFTTLALESFTEPSLVVSSTVKAKPATTLQPREVVVEDEFTERNGVLFINRVVEANYINDDIAHRTYLQQAELQPWDVKRPIKLTIASPGLLDTLKFVDDTEVTEVLAPDHVEIEVKATSMNFLDVMIALAQIPENFLGAECAGIVRRVGSSVTRFKEGDRVWAGAINSFRTYVHTNEALVQFVPEGFSFEEAATLPIVYGTCYYAMFDMGRLQKGEKILIHSAAGGVGQAAIWLAQLVGAEIFATVGSPKKRQFLMDEFGIADDHIFSSRDAASFLLGVMSATGGTGVDVVLNSLAEESLRTTWECMAPFGRFLEIGKRNIIGFGSLPMDPFAKDVSFAAVDLLYTLGPNLLLARHLPRNQIRLSPWRSVNQLTSCRFAKL</sequence>
<dbReference type="PANTHER" id="PTHR45681:SF6">
    <property type="entry name" value="POLYKETIDE SYNTHASE 37"/>
    <property type="match status" value="1"/>
</dbReference>
<evidence type="ECO:0000259" key="5">
    <source>
        <dbReference type="SMART" id="SM00829"/>
    </source>
</evidence>
<dbReference type="InterPro" id="IPR013217">
    <property type="entry name" value="Methyltransf_12"/>
</dbReference>
<dbReference type="Proteomes" id="UP000800035">
    <property type="component" value="Unassembled WGS sequence"/>
</dbReference>
<dbReference type="Gene3D" id="3.40.50.150">
    <property type="entry name" value="Vaccinia Virus protein VP39"/>
    <property type="match status" value="1"/>
</dbReference>
<dbReference type="CDD" id="cd02440">
    <property type="entry name" value="AdoMet_MTases"/>
    <property type="match status" value="1"/>
</dbReference>
<dbReference type="SUPFAM" id="SSF51735">
    <property type="entry name" value="NAD(P)-binding Rossmann-fold domains"/>
    <property type="match status" value="1"/>
</dbReference>
<protein>
    <recommendedName>
        <fullName evidence="5">Enoyl reductase (ER) domain-containing protein</fullName>
    </recommendedName>
</protein>
<keyword evidence="7" id="KW-1185">Reference proteome</keyword>
<evidence type="ECO:0000313" key="6">
    <source>
        <dbReference type="EMBL" id="KAF1961731.1"/>
    </source>
</evidence>
<evidence type="ECO:0000256" key="4">
    <source>
        <dbReference type="ARBA" id="ARBA00023268"/>
    </source>
</evidence>
<dbReference type="InterPro" id="IPR029063">
    <property type="entry name" value="SAM-dependent_MTases_sf"/>
</dbReference>
<dbReference type="SUPFAM" id="SSF53335">
    <property type="entry name" value="S-adenosyl-L-methionine-dependent methyltransferases"/>
    <property type="match status" value="1"/>
</dbReference>
<dbReference type="SUPFAM" id="SSF50129">
    <property type="entry name" value="GroES-like"/>
    <property type="match status" value="1"/>
</dbReference>
<dbReference type="EMBL" id="ML976980">
    <property type="protein sequence ID" value="KAF1961731.1"/>
    <property type="molecule type" value="Genomic_DNA"/>
</dbReference>
<dbReference type="GO" id="GO:0016740">
    <property type="term" value="F:transferase activity"/>
    <property type="evidence" value="ECO:0007669"/>
    <property type="project" value="UniProtKB-KW"/>
</dbReference>
<dbReference type="OrthoDB" id="329835at2759"/>
<dbReference type="Pfam" id="PF00107">
    <property type="entry name" value="ADH_zinc_N"/>
    <property type="match status" value="1"/>
</dbReference>
<dbReference type="InterPro" id="IPR013154">
    <property type="entry name" value="ADH-like_N"/>
</dbReference>
<dbReference type="InterPro" id="IPR036291">
    <property type="entry name" value="NAD(P)-bd_dom_sf"/>
</dbReference>
<keyword evidence="3" id="KW-0808">Transferase</keyword>
<dbReference type="AlphaFoldDB" id="A0A6A5U9Z1"/>